<dbReference type="AlphaFoldDB" id="A0A4R0P6D0"/>
<dbReference type="EMBL" id="SJST01000007">
    <property type="protein sequence ID" value="TCD12279.1"/>
    <property type="molecule type" value="Genomic_DNA"/>
</dbReference>
<evidence type="ECO:0000313" key="1">
    <source>
        <dbReference type="EMBL" id="TCD12279.1"/>
    </source>
</evidence>
<proteinExistence type="predicted"/>
<sequence>MTCVAFTRFNSKAEPIPLSNDEYERVAYSRKLLLDFMSFQEQVRQLILRLHEVERFQLERALYDLLVAAMDYHEFQESRLQANNVVAAYLNTMTSIRDQATNIEAPKGEFRFREKFRREWDKAKSNSATFRLACRYRVYTQHQNQATTGITSGGGWDEEMVRCETHITINASLSEICENRDIRKTERDEYKEIFGEEIDVGFLLRSTSSEIAKITKSSIKEIRDELDSSMNFLTEFIDKYSRLGSRTISLGVIKDNRFVESFVVFDNLVERARDLLNFRLLENYELHFVSNRDRGHERSPKLRSKFVKKK</sequence>
<reference evidence="1 2" key="1">
    <citation type="journal article" date="2015" name="Antonie Van Leeuwenhoek">
        <title>Oricola cellulosilytica gen. nov., sp. nov., a cellulose-degrading bacterium of the family Phyllobacteriaceae isolated from surface seashore water, and emended descriptions of Mesorhizobium loti and Phyllobacterium myrsinacearum.</title>
        <authorList>
            <person name="Hameed A."/>
            <person name="Shahina M."/>
            <person name="Lai W.A."/>
            <person name="Lin S.Y."/>
            <person name="Young L.S."/>
            <person name="Liu Y.C."/>
            <person name="Hsu Y.H."/>
            <person name="Young C.C."/>
        </authorList>
    </citation>
    <scope>NUCLEOTIDE SEQUENCE [LARGE SCALE GENOMIC DNA]</scope>
    <source>
        <strain evidence="1 2">KCTC 52183</strain>
    </source>
</reference>
<dbReference type="Proteomes" id="UP000291301">
    <property type="component" value="Unassembled WGS sequence"/>
</dbReference>
<accession>A0A4R0P6D0</accession>
<comment type="caution">
    <text evidence="1">The sequence shown here is derived from an EMBL/GenBank/DDBJ whole genome shotgun (WGS) entry which is preliminary data.</text>
</comment>
<protein>
    <submittedName>
        <fullName evidence="1">Uncharacterized protein</fullName>
    </submittedName>
</protein>
<dbReference type="RefSeq" id="WP_131570320.1">
    <property type="nucleotide sequence ID" value="NZ_JAINFK010000005.1"/>
</dbReference>
<dbReference type="OrthoDB" id="1374948at2"/>
<organism evidence="1 2">
    <name type="scientific">Oricola cellulosilytica</name>
    <dbReference type="NCBI Taxonomy" id="1429082"/>
    <lineage>
        <taxon>Bacteria</taxon>
        <taxon>Pseudomonadati</taxon>
        <taxon>Pseudomonadota</taxon>
        <taxon>Alphaproteobacteria</taxon>
        <taxon>Hyphomicrobiales</taxon>
        <taxon>Ahrensiaceae</taxon>
        <taxon>Oricola</taxon>
    </lineage>
</organism>
<keyword evidence="2" id="KW-1185">Reference proteome</keyword>
<name>A0A4R0P6D0_9HYPH</name>
<evidence type="ECO:0000313" key="2">
    <source>
        <dbReference type="Proteomes" id="UP000291301"/>
    </source>
</evidence>
<gene>
    <name evidence="1" type="ORF">E0D97_14740</name>
</gene>